<dbReference type="PANTHER" id="PTHR34139:SF1">
    <property type="entry name" value="RNASE MJ1380-RELATED"/>
    <property type="match status" value="1"/>
</dbReference>
<evidence type="ECO:0000256" key="4">
    <source>
        <dbReference type="ARBA" id="ARBA00022741"/>
    </source>
</evidence>
<keyword evidence="7" id="KW-1185">Reference proteome</keyword>
<dbReference type="AlphaFoldDB" id="A0A6M8B9Q9"/>
<dbReference type="Pfam" id="PF01934">
    <property type="entry name" value="HepT-like"/>
    <property type="match status" value="1"/>
</dbReference>
<dbReference type="KEGG" id="theu:HPC62_17755"/>
<dbReference type="PANTHER" id="PTHR34139">
    <property type="entry name" value="UPF0331 PROTEIN MJ0127"/>
    <property type="match status" value="1"/>
</dbReference>
<evidence type="ECO:0000313" key="6">
    <source>
        <dbReference type="EMBL" id="QKD83794.1"/>
    </source>
</evidence>
<name>A0A6M8B9Q9_9CYAN</name>
<keyword evidence="5" id="KW-0378">Hydrolase</keyword>
<evidence type="ECO:0000256" key="2">
    <source>
        <dbReference type="ARBA" id="ARBA00022649"/>
    </source>
</evidence>
<accession>A0A6M8B9Q9</accession>
<evidence type="ECO:0000256" key="5">
    <source>
        <dbReference type="ARBA" id="ARBA00022801"/>
    </source>
</evidence>
<keyword evidence="3" id="KW-0540">Nuclease</keyword>
<dbReference type="GO" id="GO:0004540">
    <property type="term" value="F:RNA nuclease activity"/>
    <property type="evidence" value="ECO:0007669"/>
    <property type="project" value="InterPro"/>
</dbReference>
<keyword evidence="1" id="KW-0597">Phosphoprotein</keyword>
<keyword evidence="4" id="KW-0547">Nucleotide-binding</keyword>
<dbReference type="Proteomes" id="UP000505210">
    <property type="component" value="Chromosome"/>
</dbReference>
<dbReference type="GO" id="GO:0016787">
    <property type="term" value="F:hydrolase activity"/>
    <property type="evidence" value="ECO:0007669"/>
    <property type="project" value="UniProtKB-KW"/>
</dbReference>
<proteinExistence type="predicted"/>
<dbReference type="InterPro" id="IPR008201">
    <property type="entry name" value="HepT-like"/>
</dbReference>
<dbReference type="GO" id="GO:0000166">
    <property type="term" value="F:nucleotide binding"/>
    <property type="evidence" value="ECO:0007669"/>
    <property type="project" value="UniProtKB-KW"/>
</dbReference>
<evidence type="ECO:0000256" key="1">
    <source>
        <dbReference type="ARBA" id="ARBA00022553"/>
    </source>
</evidence>
<gene>
    <name evidence="6" type="ORF">HPC62_17755</name>
</gene>
<evidence type="ECO:0000256" key="3">
    <source>
        <dbReference type="ARBA" id="ARBA00022722"/>
    </source>
</evidence>
<dbReference type="GO" id="GO:0110001">
    <property type="term" value="C:toxin-antitoxin complex"/>
    <property type="evidence" value="ECO:0007669"/>
    <property type="project" value="InterPro"/>
</dbReference>
<dbReference type="InterPro" id="IPR051813">
    <property type="entry name" value="HepT_RNase_toxin"/>
</dbReference>
<reference evidence="6 7" key="1">
    <citation type="submission" date="2020-05" db="EMBL/GenBank/DDBJ databases">
        <title>Complete genome sequence of of a novel Thermoleptolyngbya strain isolated from hot springs of Ganzi, Sichuan China.</title>
        <authorList>
            <person name="Tang J."/>
            <person name="Daroch M."/>
            <person name="Li L."/>
            <person name="Waleron K."/>
            <person name="Waleron M."/>
            <person name="Waleron M."/>
        </authorList>
    </citation>
    <scope>NUCLEOTIDE SEQUENCE [LARGE SCALE GENOMIC DNA]</scope>
    <source>
        <strain evidence="6 7">PKUAC-SCTA183</strain>
    </source>
</reference>
<dbReference type="RefSeq" id="WP_172357791.1">
    <property type="nucleotide sequence ID" value="NZ_CP053661.1"/>
</dbReference>
<evidence type="ECO:0000313" key="7">
    <source>
        <dbReference type="Proteomes" id="UP000505210"/>
    </source>
</evidence>
<sequence>MTKIDDTTRLQHMLDYSRKACEFTQGKTQADLESNEVLTLAIVRLIEIVGEAAANVSPERREEFQDIPWSEIIGMRNRVVHAYFDVNFNIVWNTVTYNLPSLIAQLEASLE</sequence>
<dbReference type="EMBL" id="CP053661">
    <property type="protein sequence ID" value="QKD83794.1"/>
    <property type="molecule type" value="Genomic_DNA"/>
</dbReference>
<organism evidence="6 7">
    <name type="scientific">Thermoleptolyngbya sichuanensis A183</name>
    <dbReference type="NCBI Taxonomy" id="2737172"/>
    <lineage>
        <taxon>Bacteria</taxon>
        <taxon>Bacillati</taxon>
        <taxon>Cyanobacteriota</taxon>
        <taxon>Cyanophyceae</taxon>
        <taxon>Oculatellales</taxon>
        <taxon>Oculatellaceae</taxon>
        <taxon>Thermoleptolyngbya</taxon>
        <taxon>Thermoleptolyngbya sichuanensis</taxon>
    </lineage>
</organism>
<keyword evidence="2" id="KW-1277">Toxin-antitoxin system</keyword>
<protein>
    <submittedName>
        <fullName evidence="6">DUF86 domain-containing protein</fullName>
    </submittedName>
</protein>